<dbReference type="EMBL" id="KK583215">
    <property type="protein sequence ID" value="KDO27748.1"/>
    <property type="molecule type" value="Genomic_DNA"/>
</dbReference>
<dbReference type="OrthoDB" id="2498029at2759"/>
<dbReference type="VEuPathDB" id="FungiDB:SPRG_20387"/>
<dbReference type="PANTHER" id="PTHR11614">
    <property type="entry name" value="PHOSPHOLIPASE-RELATED"/>
    <property type="match status" value="1"/>
</dbReference>
<dbReference type="SUPFAM" id="SSF53474">
    <property type="entry name" value="alpha/beta-Hydrolases"/>
    <property type="match status" value="1"/>
</dbReference>
<proteinExistence type="predicted"/>
<accession>A0A067CBA1</accession>
<protein>
    <recommendedName>
        <fullName evidence="1">Serine aminopeptidase S33 domain-containing protein</fullName>
    </recommendedName>
</protein>
<dbReference type="Pfam" id="PF12146">
    <property type="entry name" value="Hydrolase_4"/>
    <property type="match status" value="1"/>
</dbReference>
<dbReference type="RefSeq" id="XP_012201617.1">
    <property type="nucleotide sequence ID" value="XM_012346227.1"/>
</dbReference>
<dbReference type="STRING" id="695850.A0A067CBA1"/>
<dbReference type="KEGG" id="spar:SPRG_20387"/>
<reference evidence="2 3" key="1">
    <citation type="journal article" date="2013" name="PLoS Genet.">
        <title>Distinctive expansion of potential virulence genes in the genome of the oomycete fish pathogen Saprolegnia parasitica.</title>
        <authorList>
            <person name="Jiang R.H."/>
            <person name="de Bruijn I."/>
            <person name="Haas B.J."/>
            <person name="Belmonte R."/>
            <person name="Lobach L."/>
            <person name="Christie J."/>
            <person name="van den Ackerveken G."/>
            <person name="Bottin A."/>
            <person name="Bulone V."/>
            <person name="Diaz-Moreno S.M."/>
            <person name="Dumas B."/>
            <person name="Fan L."/>
            <person name="Gaulin E."/>
            <person name="Govers F."/>
            <person name="Grenville-Briggs L.J."/>
            <person name="Horner N.R."/>
            <person name="Levin J.Z."/>
            <person name="Mammella M."/>
            <person name="Meijer H.J."/>
            <person name="Morris P."/>
            <person name="Nusbaum C."/>
            <person name="Oome S."/>
            <person name="Phillips A.J."/>
            <person name="van Rooyen D."/>
            <person name="Rzeszutek E."/>
            <person name="Saraiva M."/>
            <person name="Secombes C.J."/>
            <person name="Seidl M.F."/>
            <person name="Snel B."/>
            <person name="Stassen J.H."/>
            <person name="Sykes S."/>
            <person name="Tripathy S."/>
            <person name="van den Berg H."/>
            <person name="Vega-Arreguin J.C."/>
            <person name="Wawra S."/>
            <person name="Young S.K."/>
            <person name="Zeng Q."/>
            <person name="Dieguez-Uribeondo J."/>
            <person name="Russ C."/>
            <person name="Tyler B.M."/>
            <person name="van West P."/>
        </authorList>
    </citation>
    <scope>NUCLEOTIDE SEQUENCE [LARGE SCALE GENOMIC DNA]</scope>
    <source>
        <strain evidence="2 3">CBS 223.65</strain>
    </source>
</reference>
<name>A0A067CBA1_SAPPC</name>
<sequence>MTPGEVELRALATHARQHVARRNASLFAQSWVPSSSKAIVLLVHGMNEHSGYLHRLTAALLRASYGVYAFDHEGFGRSSGTHALVTDYAALVDDVQAHIALARATWPEKPIFLAGCSFGAALIVHALLHSLEGIDGVILQAPALQLAANRRPPAVVEALVSVLARIAPRLPIVPSNGGKGSSPLVRAAVVAKKRADPLYYSGKVRLGTAYSVLQTMDGLQTPAATAAFASLNVPLLVQHGTADVVCALDGSETWFHALVSCHDKQLIAYPDACHDLLHEPAPIADAVVADLVAWLDARTT</sequence>
<feature type="domain" description="Serine aminopeptidase S33" evidence="1">
    <location>
        <begin position="35"/>
        <end position="280"/>
    </location>
</feature>
<dbReference type="InterPro" id="IPR029058">
    <property type="entry name" value="AB_hydrolase_fold"/>
</dbReference>
<dbReference type="InterPro" id="IPR051044">
    <property type="entry name" value="MAG_DAG_Lipase"/>
</dbReference>
<keyword evidence="3" id="KW-1185">Reference proteome</keyword>
<dbReference type="OMA" id="ICALEEY"/>
<evidence type="ECO:0000259" key="1">
    <source>
        <dbReference type="Pfam" id="PF12146"/>
    </source>
</evidence>
<dbReference type="InterPro" id="IPR022742">
    <property type="entry name" value="Hydrolase_4"/>
</dbReference>
<evidence type="ECO:0000313" key="2">
    <source>
        <dbReference type="EMBL" id="KDO27748.1"/>
    </source>
</evidence>
<organism evidence="2 3">
    <name type="scientific">Saprolegnia parasitica (strain CBS 223.65)</name>
    <dbReference type="NCBI Taxonomy" id="695850"/>
    <lineage>
        <taxon>Eukaryota</taxon>
        <taxon>Sar</taxon>
        <taxon>Stramenopiles</taxon>
        <taxon>Oomycota</taxon>
        <taxon>Saprolegniomycetes</taxon>
        <taxon>Saprolegniales</taxon>
        <taxon>Saprolegniaceae</taxon>
        <taxon>Saprolegnia</taxon>
    </lineage>
</organism>
<dbReference type="GeneID" id="24141540"/>
<gene>
    <name evidence="2" type="ORF">SPRG_20387</name>
</gene>
<dbReference type="AlphaFoldDB" id="A0A067CBA1"/>
<dbReference type="Gene3D" id="3.40.50.1820">
    <property type="entry name" value="alpha/beta hydrolase"/>
    <property type="match status" value="1"/>
</dbReference>
<evidence type="ECO:0000313" key="3">
    <source>
        <dbReference type="Proteomes" id="UP000030745"/>
    </source>
</evidence>
<dbReference type="Proteomes" id="UP000030745">
    <property type="component" value="Unassembled WGS sequence"/>
</dbReference>